<evidence type="ECO:0000313" key="14">
    <source>
        <dbReference type="Proteomes" id="UP000037751"/>
    </source>
</evidence>
<dbReference type="PANTHER" id="PTHR35329">
    <property type="entry name" value="CHITIN SYNTHASE EXPORT CHAPERONE"/>
    <property type="match status" value="1"/>
</dbReference>
<feature type="compositionally biased region" description="Polar residues" evidence="11">
    <location>
        <begin position="334"/>
        <end position="344"/>
    </location>
</feature>
<accession>A0A0M9VNI0</accession>
<dbReference type="EMBL" id="LGAV01000007">
    <property type="protein sequence ID" value="KOS13132.1"/>
    <property type="molecule type" value="Genomic_DNA"/>
</dbReference>
<keyword evidence="8 12" id="KW-1133">Transmembrane helix</keyword>
<keyword evidence="10" id="KW-0961">Cell wall biogenesis/degradation</keyword>
<dbReference type="GO" id="GO:0071555">
    <property type="term" value="P:cell wall organization"/>
    <property type="evidence" value="ECO:0007669"/>
    <property type="project" value="UniProtKB-KW"/>
</dbReference>
<keyword evidence="4" id="KW-0813">Transport</keyword>
<dbReference type="OrthoDB" id="2189463at2759"/>
<dbReference type="RefSeq" id="XP_017990764.1">
    <property type="nucleotide sequence ID" value="XM_018136037.1"/>
</dbReference>
<comment type="caution">
    <text evidence="13">The sequence shown here is derived from an EMBL/GenBank/DDBJ whole genome shotgun (WGS) entry which is preliminary data.</text>
</comment>
<evidence type="ECO:0000256" key="8">
    <source>
        <dbReference type="ARBA" id="ARBA00022989"/>
    </source>
</evidence>
<evidence type="ECO:0000256" key="6">
    <source>
        <dbReference type="ARBA" id="ARBA00022824"/>
    </source>
</evidence>
<evidence type="ECO:0000256" key="10">
    <source>
        <dbReference type="ARBA" id="ARBA00023316"/>
    </source>
</evidence>
<dbReference type="Pfam" id="PF12271">
    <property type="entry name" value="Chs7"/>
    <property type="match status" value="1"/>
</dbReference>
<sequence length="350" mass="39203">MGFSFGNYNGVCDTIAMVSCPLLGGSTGLVPQCYSRNIDINNTIIFQPATCIIHMAAIIMTFIMLWHVNSKYTAVGRKEILFFLILYGISEFLVMFLDSAVIPTYMGAYLWFTAIYIGLKTAIFWCLMLNGFVGFQFAEDGSALSLWSMRISALILWIISFVVAAETYNGNIKDQAGLWFFEFAFPVIMVLFYVVSQVILVLRTLDELWPLNDIICGCLAFAAGCILMYGFSNQICESVKHYIDGTFFGTLCSLLSVMMVYKYWDSITREDLEFSVGSRHANWDTKDNMLSDYDGSVQSHDNLSRGMSRTFDQSRTPSPNDHKEAAAADYPLSTGMTRNSSGGSSFFVPR</sequence>
<dbReference type="GO" id="GO:0051082">
    <property type="term" value="F:unfolded protein binding"/>
    <property type="evidence" value="ECO:0007669"/>
    <property type="project" value="TreeGrafter"/>
</dbReference>
<proteinExistence type="inferred from homology"/>
<feature type="transmembrane region" description="Helical" evidence="12">
    <location>
        <begin position="177"/>
        <end position="202"/>
    </location>
</feature>
<feature type="transmembrane region" description="Helical" evidence="12">
    <location>
        <begin position="243"/>
        <end position="264"/>
    </location>
</feature>
<dbReference type="InterPro" id="IPR022057">
    <property type="entry name" value="Chs7"/>
</dbReference>
<keyword evidence="5 12" id="KW-0812">Transmembrane</keyword>
<dbReference type="Proteomes" id="UP000037751">
    <property type="component" value="Unassembled WGS sequence"/>
</dbReference>
<evidence type="ECO:0000256" key="7">
    <source>
        <dbReference type="ARBA" id="ARBA00022927"/>
    </source>
</evidence>
<dbReference type="GO" id="GO:0005789">
    <property type="term" value="C:endoplasmic reticulum membrane"/>
    <property type="evidence" value="ECO:0007669"/>
    <property type="project" value="UniProtKB-SubCell"/>
</dbReference>
<evidence type="ECO:0000256" key="12">
    <source>
        <dbReference type="SAM" id="Phobius"/>
    </source>
</evidence>
<keyword evidence="6" id="KW-0256">Endoplasmic reticulum</keyword>
<evidence type="ECO:0000256" key="2">
    <source>
        <dbReference type="ARBA" id="ARBA00009274"/>
    </source>
</evidence>
<evidence type="ECO:0000256" key="9">
    <source>
        <dbReference type="ARBA" id="ARBA00023136"/>
    </source>
</evidence>
<feature type="compositionally biased region" description="Polar residues" evidence="11">
    <location>
        <begin position="306"/>
        <end position="319"/>
    </location>
</feature>
<keyword evidence="9 12" id="KW-0472">Membrane</keyword>
<evidence type="ECO:0000256" key="11">
    <source>
        <dbReference type="SAM" id="MobiDB-lite"/>
    </source>
</evidence>
<name>A0A0M9VNI0_9BASI</name>
<reference evidence="13 14" key="1">
    <citation type="submission" date="2015-07" db="EMBL/GenBank/DDBJ databases">
        <title>Draft Genome Sequence of Malassezia furfur CBS1878 and Malassezia pachydermatis CBS1879.</title>
        <authorList>
            <person name="Triana S."/>
            <person name="Ohm R."/>
            <person name="Gonzalez A."/>
            <person name="DeCock H."/>
            <person name="Restrepo S."/>
            <person name="Celis A."/>
        </authorList>
    </citation>
    <scope>NUCLEOTIDE SEQUENCE [LARGE SCALE GENOMIC DNA]</scope>
    <source>
        <strain evidence="13 14">CBS 1879</strain>
    </source>
</reference>
<comment type="similarity">
    <text evidence="2">Belongs to the CHS7 family.</text>
</comment>
<feature type="transmembrane region" description="Helical" evidence="12">
    <location>
        <begin position="144"/>
        <end position="165"/>
    </location>
</feature>
<evidence type="ECO:0000256" key="1">
    <source>
        <dbReference type="ARBA" id="ARBA00004477"/>
    </source>
</evidence>
<feature type="region of interest" description="Disordered" evidence="11">
    <location>
        <begin position="306"/>
        <end position="350"/>
    </location>
</feature>
<dbReference type="PANTHER" id="PTHR35329:SF2">
    <property type="entry name" value="CHITIN SYNTHASE EXPORT CHAPERONE"/>
    <property type="match status" value="1"/>
</dbReference>
<evidence type="ECO:0000313" key="13">
    <source>
        <dbReference type="EMBL" id="KOS13132.1"/>
    </source>
</evidence>
<organism evidence="13 14">
    <name type="scientific">Malassezia pachydermatis</name>
    <dbReference type="NCBI Taxonomy" id="77020"/>
    <lineage>
        <taxon>Eukaryota</taxon>
        <taxon>Fungi</taxon>
        <taxon>Dikarya</taxon>
        <taxon>Basidiomycota</taxon>
        <taxon>Ustilaginomycotina</taxon>
        <taxon>Malasseziomycetes</taxon>
        <taxon>Malasseziales</taxon>
        <taxon>Malasseziaceae</taxon>
        <taxon>Malassezia</taxon>
    </lineage>
</organism>
<evidence type="ECO:0000256" key="3">
    <source>
        <dbReference type="ARBA" id="ARBA00018354"/>
    </source>
</evidence>
<feature type="transmembrane region" description="Helical" evidence="12">
    <location>
        <begin position="108"/>
        <end position="132"/>
    </location>
</feature>
<feature type="transmembrane region" description="Helical" evidence="12">
    <location>
        <begin position="214"/>
        <end position="231"/>
    </location>
</feature>
<dbReference type="VEuPathDB" id="FungiDB:Malapachy_1533"/>
<keyword evidence="7" id="KW-0653">Protein transport</keyword>
<feature type="transmembrane region" description="Helical" evidence="12">
    <location>
        <begin position="44"/>
        <end position="68"/>
    </location>
</feature>
<evidence type="ECO:0000256" key="4">
    <source>
        <dbReference type="ARBA" id="ARBA00022448"/>
    </source>
</evidence>
<dbReference type="GeneID" id="28727912"/>
<keyword evidence="14" id="KW-1185">Reference proteome</keyword>
<dbReference type="GO" id="GO:0015031">
    <property type="term" value="P:protein transport"/>
    <property type="evidence" value="ECO:0007669"/>
    <property type="project" value="UniProtKB-KW"/>
</dbReference>
<protein>
    <recommendedName>
        <fullName evidence="3">Chitin synthase export chaperone</fullName>
    </recommendedName>
</protein>
<dbReference type="GO" id="GO:0006457">
    <property type="term" value="P:protein folding"/>
    <property type="evidence" value="ECO:0007669"/>
    <property type="project" value="TreeGrafter"/>
</dbReference>
<gene>
    <name evidence="13" type="ORF">Malapachy_1533</name>
</gene>
<evidence type="ECO:0000256" key="5">
    <source>
        <dbReference type="ARBA" id="ARBA00022692"/>
    </source>
</evidence>
<dbReference type="AlphaFoldDB" id="A0A0M9VNI0"/>
<feature type="transmembrane region" description="Helical" evidence="12">
    <location>
        <begin position="80"/>
        <end position="102"/>
    </location>
</feature>
<comment type="subcellular location">
    <subcellularLocation>
        <location evidence="1">Endoplasmic reticulum membrane</location>
        <topology evidence="1">Multi-pass membrane protein</topology>
    </subcellularLocation>
</comment>
<dbReference type="STRING" id="77020.A0A0M9VNI0"/>